<evidence type="ECO:0000313" key="5">
    <source>
        <dbReference type="Proteomes" id="UP001291653"/>
    </source>
</evidence>
<keyword evidence="1" id="KW-1015">Disulfide bond</keyword>
<dbReference type="PANTHER" id="PTHR24253:SF176">
    <property type="entry name" value="CORIN, ISOFORM B"/>
    <property type="match status" value="1"/>
</dbReference>
<dbReference type="PROSITE" id="PS50240">
    <property type="entry name" value="TRYPSIN_DOM"/>
    <property type="match status" value="1"/>
</dbReference>
<dbReference type="InterPro" id="IPR001254">
    <property type="entry name" value="Trypsin_dom"/>
</dbReference>
<dbReference type="InterPro" id="IPR043504">
    <property type="entry name" value="Peptidase_S1_PA_chymotrypsin"/>
</dbReference>
<feature type="chain" id="PRO_5045277216" evidence="2">
    <location>
        <begin position="28"/>
        <end position="274"/>
    </location>
</feature>
<dbReference type="SMART" id="SM00020">
    <property type="entry name" value="Tryp_SPc"/>
    <property type="match status" value="1"/>
</dbReference>
<dbReference type="Gene3D" id="2.40.10.10">
    <property type="entry name" value="Trypsin-like serine proteases"/>
    <property type="match status" value="1"/>
</dbReference>
<dbReference type="PANTHER" id="PTHR24253">
    <property type="entry name" value="TRANSMEMBRANE PROTEASE SERINE"/>
    <property type="match status" value="1"/>
</dbReference>
<keyword evidence="5" id="KW-1185">Reference proteome</keyword>
<feature type="signal peptide" evidence="2">
    <location>
        <begin position="1"/>
        <end position="27"/>
    </location>
</feature>
<sequence length="274" mass="29342">MNRRVFACLAGVGAFGIALTTAPSASAIVGGTPVADGKWPFMAQIEQQLDDGSWEHRCGAALIDKRVVATAAHCLMPDLSKDRIRLVLGRTDANSPGGTVVNKDRFSAYRIPFSTQTNTDLALLVLDRSVKQKTAALPPLNTRPQPGQLLHVAGWGRTILEDPNSRPTRMREAMLPVTEFNTEGGMWSKEFICAGTEETRVAGRDSGGPLFSTTKSGKTVVHGLVTGETNTCTGLFTNLGDPTIWEPFRKPLASHGLAHVLPKAAKTVTEQPVG</sequence>
<dbReference type="InterPro" id="IPR009003">
    <property type="entry name" value="Peptidase_S1_PA"/>
</dbReference>
<dbReference type="CDD" id="cd00190">
    <property type="entry name" value="Tryp_SPc"/>
    <property type="match status" value="1"/>
</dbReference>
<keyword evidence="2" id="KW-0732">Signal</keyword>
<feature type="domain" description="Peptidase S1" evidence="3">
    <location>
        <begin position="28"/>
        <end position="245"/>
    </location>
</feature>
<accession>A0ABQ5P7T8</accession>
<evidence type="ECO:0000256" key="2">
    <source>
        <dbReference type="SAM" id="SignalP"/>
    </source>
</evidence>
<name>A0ABQ5P7T8_9ACTN</name>
<dbReference type="PRINTS" id="PR00722">
    <property type="entry name" value="CHYMOTRYPSIN"/>
</dbReference>
<dbReference type="RefSeq" id="WP_323450613.1">
    <property type="nucleotide sequence ID" value="NZ_BSBI01000015.1"/>
</dbReference>
<evidence type="ECO:0000313" key="4">
    <source>
        <dbReference type="EMBL" id="GLF98644.1"/>
    </source>
</evidence>
<dbReference type="Proteomes" id="UP001291653">
    <property type="component" value="Unassembled WGS sequence"/>
</dbReference>
<gene>
    <name evidence="4" type="ORF">SYYSPA8_30125</name>
</gene>
<evidence type="ECO:0000259" key="3">
    <source>
        <dbReference type="PROSITE" id="PS50240"/>
    </source>
</evidence>
<dbReference type="Pfam" id="PF00089">
    <property type="entry name" value="Trypsin"/>
    <property type="match status" value="1"/>
</dbReference>
<organism evidence="4 5">
    <name type="scientific">Streptomyces yaizuensis</name>
    <dbReference type="NCBI Taxonomy" id="2989713"/>
    <lineage>
        <taxon>Bacteria</taxon>
        <taxon>Bacillati</taxon>
        <taxon>Actinomycetota</taxon>
        <taxon>Actinomycetes</taxon>
        <taxon>Kitasatosporales</taxon>
        <taxon>Streptomycetaceae</taxon>
        <taxon>Streptomyces</taxon>
    </lineage>
</organism>
<proteinExistence type="predicted"/>
<protein>
    <submittedName>
        <fullName evidence="4">Trypsin-like serine protease</fullName>
    </submittedName>
</protein>
<dbReference type="InterPro" id="IPR001314">
    <property type="entry name" value="Peptidase_S1A"/>
</dbReference>
<dbReference type="EMBL" id="BSBI01000015">
    <property type="protein sequence ID" value="GLF98644.1"/>
    <property type="molecule type" value="Genomic_DNA"/>
</dbReference>
<reference evidence="4 5" key="1">
    <citation type="submission" date="2022-10" db="EMBL/GenBank/DDBJ databases">
        <title>Draft genome sequence of Streptomyces sp. YSPA8.</title>
        <authorList>
            <person name="Moriuchi R."/>
            <person name="Dohra H."/>
            <person name="Yamamura H."/>
            <person name="Kodani S."/>
        </authorList>
    </citation>
    <scope>NUCLEOTIDE SEQUENCE [LARGE SCALE GENOMIC DNA]</scope>
    <source>
        <strain evidence="4 5">YSPA8</strain>
    </source>
</reference>
<comment type="caution">
    <text evidence="4">The sequence shown here is derived from an EMBL/GenBank/DDBJ whole genome shotgun (WGS) entry which is preliminary data.</text>
</comment>
<evidence type="ECO:0000256" key="1">
    <source>
        <dbReference type="ARBA" id="ARBA00023157"/>
    </source>
</evidence>
<dbReference type="SUPFAM" id="SSF50494">
    <property type="entry name" value="Trypsin-like serine proteases"/>
    <property type="match status" value="1"/>
</dbReference>